<keyword evidence="1" id="KW-1133">Transmembrane helix</keyword>
<dbReference type="EMBL" id="GBRH01168154">
    <property type="protein sequence ID" value="JAE29742.1"/>
    <property type="molecule type" value="Transcribed_RNA"/>
</dbReference>
<name>A0A0A9GYZ8_ARUDO</name>
<protein>
    <submittedName>
        <fullName evidence="2">Uncharacterized protein</fullName>
    </submittedName>
</protein>
<organism evidence="2">
    <name type="scientific">Arundo donax</name>
    <name type="common">Giant reed</name>
    <name type="synonym">Donax arundinaceus</name>
    <dbReference type="NCBI Taxonomy" id="35708"/>
    <lineage>
        <taxon>Eukaryota</taxon>
        <taxon>Viridiplantae</taxon>
        <taxon>Streptophyta</taxon>
        <taxon>Embryophyta</taxon>
        <taxon>Tracheophyta</taxon>
        <taxon>Spermatophyta</taxon>
        <taxon>Magnoliopsida</taxon>
        <taxon>Liliopsida</taxon>
        <taxon>Poales</taxon>
        <taxon>Poaceae</taxon>
        <taxon>PACMAD clade</taxon>
        <taxon>Arundinoideae</taxon>
        <taxon>Arundineae</taxon>
        <taxon>Arundo</taxon>
    </lineage>
</organism>
<keyword evidence="1" id="KW-0472">Membrane</keyword>
<evidence type="ECO:0000256" key="1">
    <source>
        <dbReference type="SAM" id="Phobius"/>
    </source>
</evidence>
<dbReference type="AlphaFoldDB" id="A0A0A9GYZ8"/>
<reference evidence="2" key="1">
    <citation type="submission" date="2014-09" db="EMBL/GenBank/DDBJ databases">
        <authorList>
            <person name="Magalhaes I.L.F."/>
            <person name="Oliveira U."/>
            <person name="Santos F.R."/>
            <person name="Vidigal T.H.D.A."/>
            <person name="Brescovit A.D."/>
            <person name="Santos A.J."/>
        </authorList>
    </citation>
    <scope>NUCLEOTIDE SEQUENCE</scope>
    <source>
        <tissue evidence="2">Shoot tissue taken approximately 20 cm above the soil surface</tissue>
    </source>
</reference>
<sequence>MTYLMRVVLVRTRISAIHCCAVVIRLAWLSA</sequence>
<evidence type="ECO:0000313" key="2">
    <source>
        <dbReference type="EMBL" id="JAE29742.1"/>
    </source>
</evidence>
<keyword evidence="1" id="KW-0812">Transmembrane</keyword>
<proteinExistence type="predicted"/>
<reference evidence="2" key="2">
    <citation type="journal article" date="2015" name="Data Brief">
        <title>Shoot transcriptome of the giant reed, Arundo donax.</title>
        <authorList>
            <person name="Barrero R.A."/>
            <person name="Guerrero F.D."/>
            <person name="Moolhuijzen P."/>
            <person name="Goolsby J.A."/>
            <person name="Tidwell J."/>
            <person name="Bellgard S.E."/>
            <person name="Bellgard M.I."/>
        </authorList>
    </citation>
    <scope>NUCLEOTIDE SEQUENCE</scope>
    <source>
        <tissue evidence="2">Shoot tissue taken approximately 20 cm above the soil surface</tissue>
    </source>
</reference>
<accession>A0A0A9GYZ8</accession>
<feature type="transmembrane region" description="Helical" evidence="1">
    <location>
        <begin position="12"/>
        <end position="30"/>
    </location>
</feature>